<keyword evidence="4" id="KW-0479">Metal-binding</keyword>
<keyword evidence="6" id="KW-0833">Ubl conjugation pathway</keyword>
<evidence type="ECO:0000256" key="5">
    <source>
        <dbReference type="ARBA" id="ARBA00022771"/>
    </source>
</evidence>
<dbReference type="GO" id="GO:0016567">
    <property type="term" value="P:protein ubiquitination"/>
    <property type="evidence" value="ECO:0007669"/>
    <property type="project" value="TreeGrafter"/>
</dbReference>
<evidence type="ECO:0000313" key="10">
    <source>
        <dbReference type="EMBL" id="KZV21017.1"/>
    </source>
</evidence>
<protein>
    <recommendedName>
        <fullName evidence="2">RING-type E3 ubiquitin transferase</fullName>
        <ecNumber evidence="2">2.3.2.27</ecNumber>
    </recommendedName>
</protein>
<evidence type="ECO:0000259" key="9">
    <source>
        <dbReference type="PROSITE" id="PS50089"/>
    </source>
</evidence>
<dbReference type="EMBL" id="KV014998">
    <property type="protein sequence ID" value="KZV21017.1"/>
    <property type="molecule type" value="Genomic_DNA"/>
</dbReference>
<dbReference type="InterPro" id="IPR001841">
    <property type="entry name" value="Znf_RING"/>
</dbReference>
<evidence type="ECO:0000256" key="8">
    <source>
        <dbReference type="PROSITE-ProRule" id="PRU00175"/>
    </source>
</evidence>
<gene>
    <name evidence="10" type="ORF">F511_17497</name>
</gene>
<accession>A0A2Z7AP13</accession>
<evidence type="ECO:0000256" key="7">
    <source>
        <dbReference type="ARBA" id="ARBA00022833"/>
    </source>
</evidence>
<dbReference type="CDD" id="cd16454">
    <property type="entry name" value="RING-H2_PA-TM-RING"/>
    <property type="match status" value="1"/>
</dbReference>
<dbReference type="GO" id="GO:0061630">
    <property type="term" value="F:ubiquitin protein ligase activity"/>
    <property type="evidence" value="ECO:0007669"/>
    <property type="project" value="UniProtKB-EC"/>
</dbReference>
<sequence>MFPVQKHENKRTPVSSSRHISPMAEVSNLHRLNHHSLPLSRRSISSTITAGSIQEESAGEEEEEEELSFNFEFEVNEAGNLDSEYEDPNCFFYGGEEDEEQMNFVTDLFESRETHLAEDPIWEFDSEPVDESGLEFGFGTGLGSSRGLRVTDMDSVSDSEEFEVNSGFVDNDDDNYDDVFEVNNDNHSANEREEFEWEEVNERLHFDEVENLNSVIDRIEEISVASDISSSNLGDSGLDDDMREEDEGTLEWEVLLTMNNLERNLELENSAESIDSGIPHGNLRDREDYILALEYDALFGQLVENENGLKGSPPAAKSVVENLPSVVYTKEEVEESSFVASCAVCMDEFTGGEKLTRMPCFHLYHGECILPWLHSRNTCPVCRYELPTDDADYERRRVERVGGGLSASRLTILSSWCPSIITTSSSFSNTPAILNYGTSMVVGYEKSRTSSKFLYVPPNLHSGQ</sequence>
<keyword evidence="5 8" id="KW-0863">Zinc-finger</keyword>
<dbReference type="PANTHER" id="PTHR15710:SF108">
    <property type="entry name" value="OS03G0286100 PROTEIN"/>
    <property type="match status" value="1"/>
</dbReference>
<dbReference type="Proteomes" id="UP000250235">
    <property type="component" value="Unassembled WGS sequence"/>
</dbReference>
<evidence type="ECO:0000256" key="6">
    <source>
        <dbReference type="ARBA" id="ARBA00022786"/>
    </source>
</evidence>
<dbReference type="PROSITE" id="PS50089">
    <property type="entry name" value="ZF_RING_2"/>
    <property type="match status" value="1"/>
</dbReference>
<proteinExistence type="predicted"/>
<keyword evidence="7" id="KW-0862">Zinc</keyword>
<name>A0A2Z7AP13_9LAMI</name>
<dbReference type="AlphaFoldDB" id="A0A2Z7AP13"/>
<comment type="catalytic activity">
    <reaction evidence="1">
        <text>S-ubiquitinyl-[E2 ubiquitin-conjugating enzyme]-L-cysteine + [acceptor protein]-L-lysine = [E2 ubiquitin-conjugating enzyme]-L-cysteine + N(6)-ubiquitinyl-[acceptor protein]-L-lysine.</text>
        <dbReference type="EC" id="2.3.2.27"/>
    </reaction>
</comment>
<dbReference type="OrthoDB" id="891187at2759"/>
<dbReference type="InterPro" id="IPR013083">
    <property type="entry name" value="Znf_RING/FYVE/PHD"/>
</dbReference>
<keyword evidence="11" id="KW-1185">Reference proteome</keyword>
<dbReference type="FunFam" id="3.30.40.10:FF:000022">
    <property type="entry name" value="E3 ubiquitin-protein ligase RING1-like"/>
    <property type="match status" value="1"/>
</dbReference>
<evidence type="ECO:0000256" key="4">
    <source>
        <dbReference type="ARBA" id="ARBA00022723"/>
    </source>
</evidence>
<evidence type="ECO:0000256" key="1">
    <source>
        <dbReference type="ARBA" id="ARBA00000900"/>
    </source>
</evidence>
<dbReference type="Gene3D" id="3.30.40.10">
    <property type="entry name" value="Zinc/RING finger domain, C3HC4 (zinc finger)"/>
    <property type="match status" value="1"/>
</dbReference>
<dbReference type="GO" id="GO:0008270">
    <property type="term" value="F:zinc ion binding"/>
    <property type="evidence" value="ECO:0007669"/>
    <property type="project" value="UniProtKB-KW"/>
</dbReference>
<dbReference type="EC" id="2.3.2.27" evidence="2"/>
<feature type="domain" description="RING-type" evidence="9">
    <location>
        <begin position="342"/>
        <end position="383"/>
    </location>
</feature>
<keyword evidence="3" id="KW-0808">Transferase</keyword>
<organism evidence="10 11">
    <name type="scientific">Dorcoceras hygrometricum</name>
    <dbReference type="NCBI Taxonomy" id="472368"/>
    <lineage>
        <taxon>Eukaryota</taxon>
        <taxon>Viridiplantae</taxon>
        <taxon>Streptophyta</taxon>
        <taxon>Embryophyta</taxon>
        <taxon>Tracheophyta</taxon>
        <taxon>Spermatophyta</taxon>
        <taxon>Magnoliopsida</taxon>
        <taxon>eudicotyledons</taxon>
        <taxon>Gunneridae</taxon>
        <taxon>Pentapetalae</taxon>
        <taxon>asterids</taxon>
        <taxon>lamiids</taxon>
        <taxon>Lamiales</taxon>
        <taxon>Gesneriaceae</taxon>
        <taxon>Didymocarpoideae</taxon>
        <taxon>Trichosporeae</taxon>
        <taxon>Loxocarpinae</taxon>
        <taxon>Dorcoceras</taxon>
    </lineage>
</organism>
<dbReference type="PANTHER" id="PTHR15710">
    <property type="entry name" value="E3 UBIQUITIN-PROTEIN LIGASE PRAJA"/>
    <property type="match status" value="1"/>
</dbReference>
<evidence type="ECO:0000313" key="11">
    <source>
        <dbReference type="Proteomes" id="UP000250235"/>
    </source>
</evidence>
<dbReference type="SMART" id="SM00184">
    <property type="entry name" value="RING"/>
    <property type="match status" value="1"/>
</dbReference>
<reference evidence="10 11" key="1">
    <citation type="journal article" date="2015" name="Proc. Natl. Acad. Sci. U.S.A.">
        <title>The resurrection genome of Boea hygrometrica: A blueprint for survival of dehydration.</title>
        <authorList>
            <person name="Xiao L."/>
            <person name="Yang G."/>
            <person name="Zhang L."/>
            <person name="Yang X."/>
            <person name="Zhao S."/>
            <person name="Ji Z."/>
            <person name="Zhou Q."/>
            <person name="Hu M."/>
            <person name="Wang Y."/>
            <person name="Chen M."/>
            <person name="Xu Y."/>
            <person name="Jin H."/>
            <person name="Xiao X."/>
            <person name="Hu G."/>
            <person name="Bao F."/>
            <person name="Hu Y."/>
            <person name="Wan P."/>
            <person name="Li L."/>
            <person name="Deng X."/>
            <person name="Kuang T."/>
            <person name="Xiang C."/>
            <person name="Zhu J.K."/>
            <person name="Oliver M.J."/>
            <person name="He Y."/>
        </authorList>
    </citation>
    <scope>NUCLEOTIDE SEQUENCE [LARGE SCALE GENOMIC DNA]</scope>
    <source>
        <strain evidence="11">cv. XS01</strain>
    </source>
</reference>
<dbReference type="GO" id="GO:0005737">
    <property type="term" value="C:cytoplasm"/>
    <property type="evidence" value="ECO:0007669"/>
    <property type="project" value="TreeGrafter"/>
</dbReference>
<evidence type="ECO:0000256" key="3">
    <source>
        <dbReference type="ARBA" id="ARBA00022679"/>
    </source>
</evidence>
<dbReference type="Pfam" id="PF13639">
    <property type="entry name" value="zf-RING_2"/>
    <property type="match status" value="1"/>
</dbReference>
<dbReference type="SUPFAM" id="SSF57850">
    <property type="entry name" value="RING/U-box"/>
    <property type="match status" value="1"/>
</dbReference>
<evidence type="ECO:0000256" key="2">
    <source>
        <dbReference type="ARBA" id="ARBA00012483"/>
    </source>
</evidence>